<proteinExistence type="predicted"/>
<evidence type="ECO:0000313" key="1">
    <source>
        <dbReference type="EMBL" id="PWV74392.1"/>
    </source>
</evidence>
<sequence length="123" mass="13798">MFEKWPVQFTPEPWRVVDPPQKVLVAAHLAIATKPKYFRQDQLAMRVKLGGLRLADNVPGWLHAWVLLASLHFVNAVLRERVLLSASDRIRRLRGAARPRCRDGSVGAVPVELVRSGKRSSAA</sequence>
<evidence type="ECO:0000313" key="2">
    <source>
        <dbReference type="Proteomes" id="UP000246410"/>
    </source>
</evidence>
<gene>
    <name evidence="1" type="ORF">DFR69_106203</name>
</gene>
<accession>A0A317NH17</accession>
<reference evidence="1 2" key="1">
    <citation type="submission" date="2018-05" db="EMBL/GenBank/DDBJ databases">
        <title>Genomic Encyclopedia of Type Strains, Phase IV (KMG-IV): sequencing the most valuable type-strain genomes for metagenomic binning, comparative biology and taxonomic classification.</title>
        <authorList>
            <person name="Goeker M."/>
        </authorList>
    </citation>
    <scope>NUCLEOTIDE SEQUENCE [LARGE SCALE GENOMIC DNA]</scope>
    <source>
        <strain evidence="1 2">DSM 44717</strain>
    </source>
</reference>
<dbReference type="Proteomes" id="UP000246410">
    <property type="component" value="Unassembled WGS sequence"/>
</dbReference>
<name>A0A317NH17_9NOCA</name>
<dbReference type="EMBL" id="QGTL01000006">
    <property type="protein sequence ID" value="PWV74392.1"/>
    <property type="molecule type" value="Genomic_DNA"/>
</dbReference>
<protein>
    <submittedName>
        <fullName evidence="1">Uncharacterized protein</fullName>
    </submittedName>
</protein>
<organism evidence="1 2">
    <name type="scientific">Nocardia neocaledoniensis</name>
    <dbReference type="NCBI Taxonomy" id="236511"/>
    <lineage>
        <taxon>Bacteria</taxon>
        <taxon>Bacillati</taxon>
        <taxon>Actinomycetota</taxon>
        <taxon>Actinomycetes</taxon>
        <taxon>Mycobacteriales</taxon>
        <taxon>Nocardiaceae</taxon>
        <taxon>Nocardia</taxon>
    </lineage>
</organism>
<dbReference type="RefSeq" id="WP_110038836.1">
    <property type="nucleotide sequence ID" value="NZ_QGTL01000006.1"/>
</dbReference>
<comment type="caution">
    <text evidence="1">The sequence shown here is derived from an EMBL/GenBank/DDBJ whole genome shotgun (WGS) entry which is preliminary data.</text>
</comment>
<dbReference type="AlphaFoldDB" id="A0A317NH17"/>
<keyword evidence="2" id="KW-1185">Reference proteome</keyword>